<reference evidence="1" key="2">
    <citation type="submission" date="2015-06" db="UniProtKB">
        <authorList>
            <consortium name="EnsemblPlants"/>
        </authorList>
    </citation>
    <scope>IDENTIFICATION</scope>
    <source>
        <strain evidence="1">DM1-3 516 R44</strain>
    </source>
</reference>
<dbReference type="HOGENOM" id="CLU_2390304_0_0_1"/>
<name>M1B9T6_SOLTU</name>
<dbReference type="Gramene" id="PGSC0003DMT400040382">
    <property type="protein sequence ID" value="PGSC0003DMT400040382"/>
    <property type="gene ID" value="PGSC0003DMG400015636"/>
</dbReference>
<protein>
    <submittedName>
        <fullName evidence="1">Uncharacterized protein</fullName>
    </submittedName>
</protein>
<sequence length="94" mass="10816">MRKYYVSFDKLMNEICDGIEVLRCYNKVAGKNLSADALYPLLERDLWCKGVVGSAWDLAWRTGLTNNEVEQVVTDIEKYLLAAFIDDLLTDFML</sequence>
<gene>
    <name evidence="1" type="primary">LOC102578795</name>
</gene>
<proteinExistence type="predicted"/>
<dbReference type="PANTHER" id="PTHR34282:SF6">
    <property type="entry name" value="DUF3741 DOMAIN-CONTAINING PROTEIN"/>
    <property type="match status" value="1"/>
</dbReference>
<dbReference type="OrthoDB" id="1079501at2759"/>
<organism evidence="1 2">
    <name type="scientific">Solanum tuberosum</name>
    <name type="common">Potato</name>
    <dbReference type="NCBI Taxonomy" id="4113"/>
    <lineage>
        <taxon>Eukaryota</taxon>
        <taxon>Viridiplantae</taxon>
        <taxon>Streptophyta</taxon>
        <taxon>Embryophyta</taxon>
        <taxon>Tracheophyta</taxon>
        <taxon>Spermatophyta</taxon>
        <taxon>Magnoliopsida</taxon>
        <taxon>eudicotyledons</taxon>
        <taxon>Gunneridae</taxon>
        <taxon>Pentapetalae</taxon>
        <taxon>asterids</taxon>
        <taxon>lamiids</taxon>
        <taxon>Solanales</taxon>
        <taxon>Solanaceae</taxon>
        <taxon>Solanoideae</taxon>
        <taxon>Solaneae</taxon>
        <taxon>Solanum</taxon>
    </lineage>
</organism>
<accession>M1B9T6</accession>
<dbReference type="EnsemblPlants" id="PGSC0003DMT400040382">
    <property type="protein sequence ID" value="PGSC0003DMT400040382"/>
    <property type="gene ID" value="PGSC0003DMG400015636"/>
</dbReference>
<dbReference type="PANTHER" id="PTHR34282">
    <property type="entry name" value="OS01G0228800 PROTEIN-RELATED"/>
    <property type="match status" value="1"/>
</dbReference>
<reference evidence="2" key="1">
    <citation type="journal article" date="2011" name="Nature">
        <title>Genome sequence and analysis of the tuber crop potato.</title>
        <authorList>
            <consortium name="The Potato Genome Sequencing Consortium"/>
        </authorList>
    </citation>
    <scope>NUCLEOTIDE SEQUENCE [LARGE SCALE GENOMIC DNA]</scope>
    <source>
        <strain evidence="2">cv. DM1-3 516 R44</strain>
    </source>
</reference>
<keyword evidence="2" id="KW-1185">Reference proteome</keyword>
<dbReference type="ExpressionAtlas" id="M1B9T6">
    <property type="expression patterns" value="baseline"/>
</dbReference>
<dbReference type="AlphaFoldDB" id="M1B9T6"/>
<evidence type="ECO:0000313" key="1">
    <source>
        <dbReference type="EnsemblPlants" id="PGSC0003DMT400040382"/>
    </source>
</evidence>
<dbReference type="Proteomes" id="UP000011115">
    <property type="component" value="Unassembled WGS sequence"/>
</dbReference>
<evidence type="ECO:0000313" key="2">
    <source>
        <dbReference type="Proteomes" id="UP000011115"/>
    </source>
</evidence>